<dbReference type="PANTHER" id="PTHR13774:SF17">
    <property type="entry name" value="PHENAZINE BIOSYNTHESIS-LIKE DOMAIN-CONTAINING PROTEIN"/>
    <property type="match status" value="1"/>
</dbReference>
<evidence type="ECO:0000256" key="2">
    <source>
        <dbReference type="ARBA" id="ARBA00023235"/>
    </source>
</evidence>
<comment type="similarity">
    <text evidence="1">Belongs to the PhzF family.</text>
</comment>
<dbReference type="STRING" id="1481914.JCM19241_5516"/>
<dbReference type="EMBL" id="BBSC01000002">
    <property type="protein sequence ID" value="GAM74320.1"/>
    <property type="molecule type" value="Genomic_DNA"/>
</dbReference>
<keyword evidence="2" id="KW-0413">Isomerase</keyword>
<dbReference type="PANTHER" id="PTHR13774">
    <property type="entry name" value="PHENAZINE BIOSYNTHESIS PROTEIN"/>
    <property type="match status" value="1"/>
</dbReference>
<dbReference type="Pfam" id="PF02567">
    <property type="entry name" value="PhzC-PhzF"/>
    <property type="match status" value="1"/>
</dbReference>
<evidence type="ECO:0000256" key="3">
    <source>
        <dbReference type="PIRSR" id="PIRSR016184-1"/>
    </source>
</evidence>
<dbReference type="Proteomes" id="UP000031666">
    <property type="component" value="Unassembled WGS sequence"/>
</dbReference>
<dbReference type="PIRSF" id="PIRSF016184">
    <property type="entry name" value="PhzC_PhzF"/>
    <property type="match status" value="1"/>
</dbReference>
<organism evidence="4 5">
    <name type="scientific">Vibrio ishigakensis</name>
    <dbReference type="NCBI Taxonomy" id="1481914"/>
    <lineage>
        <taxon>Bacteria</taxon>
        <taxon>Pseudomonadati</taxon>
        <taxon>Pseudomonadota</taxon>
        <taxon>Gammaproteobacteria</taxon>
        <taxon>Vibrionales</taxon>
        <taxon>Vibrionaceae</taxon>
        <taxon>Vibrio</taxon>
    </lineage>
</organism>
<gene>
    <name evidence="4" type="ORF">JCM19241_5516</name>
</gene>
<dbReference type="AlphaFoldDB" id="A0A0B8Q3X8"/>
<comment type="caution">
    <text evidence="4">The sequence shown here is derived from an EMBL/GenBank/DDBJ whole genome shotgun (WGS) entry which is preliminary data.</text>
</comment>
<name>A0A0B8Q3X8_9VIBR</name>
<dbReference type="InterPro" id="IPR003719">
    <property type="entry name" value="Phenazine_PhzF-like"/>
</dbReference>
<evidence type="ECO:0000313" key="5">
    <source>
        <dbReference type="Proteomes" id="UP000031666"/>
    </source>
</evidence>
<dbReference type="GO" id="GO:0005737">
    <property type="term" value="C:cytoplasm"/>
    <property type="evidence" value="ECO:0007669"/>
    <property type="project" value="TreeGrafter"/>
</dbReference>
<dbReference type="Gene3D" id="3.10.310.10">
    <property type="entry name" value="Diaminopimelate Epimerase, Chain A, domain 1"/>
    <property type="match status" value="2"/>
</dbReference>
<dbReference type="GO" id="GO:0016853">
    <property type="term" value="F:isomerase activity"/>
    <property type="evidence" value="ECO:0007669"/>
    <property type="project" value="UniProtKB-KW"/>
</dbReference>
<dbReference type="NCBIfam" id="TIGR00654">
    <property type="entry name" value="PhzF_family"/>
    <property type="match status" value="1"/>
</dbReference>
<reference evidence="4 5" key="2">
    <citation type="submission" date="2015-01" db="EMBL/GenBank/DDBJ databases">
        <authorList>
            <consortium name="NBRP consortium"/>
            <person name="Sawabe T."/>
            <person name="Meirelles P."/>
            <person name="Feng G."/>
            <person name="Sayaka M."/>
            <person name="Hattori M."/>
            <person name="Ohkuma M."/>
        </authorList>
    </citation>
    <scope>NUCLEOTIDE SEQUENCE [LARGE SCALE GENOMIC DNA]</scope>
    <source>
        <strain evidence="5">JCM 19241</strain>
    </source>
</reference>
<accession>A0A0B8Q3X8</accession>
<feature type="active site" evidence="3">
    <location>
        <position position="46"/>
    </location>
</feature>
<proteinExistence type="inferred from homology"/>
<evidence type="ECO:0000313" key="4">
    <source>
        <dbReference type="EMBL" id="GAM74320.1"/>
    </source>
</evidence>
<protein>
    <submittedName>
        <fullName evidence="4">Phenazine biosynthesis protein phzF like</fullName>
    </submittedName>
</protein>
<reference evidence="4 5" key="1">
    <citation type="submission" date="2015-01" db="EMBL/GenBank/DDBJ databases">
        <title>Vibrio sp. C94 JCM 19241 whole genome shotgun sequence.</title>
        <authorList>
            <person name="Sawabe T."/>
            <person name="Meirelles P."/>
            <person name="Feng G."/>
            <person name="Sayaka M."/>
            <person name="Hattori M."/>
            <person name="Ohkuma M."/>
        </authorList>
    </citation>
    <scope>NUCLEOTIDE SEQUENCE [LARGE SCALE GENOMIC DNA]</scope>
    <source>
        <strain evidence="5">JCM 19241</strain>
    </source>
</reference>
<evidence type="ECO:0000256" key="1">
    <source>
        <dbReference type="ARBA" id="ARBA00008270"/>
    </source>
</evidence>
<sequence>MNIETYQVDAFTNQAFAGNPAAVCITEEPLSLDLMLNIAAEMAVSETAFLSLSDMNLKWFTPEIEVALCGHGTLATVEVLRSKGIVSDGEAVFFHTLSGVLEARVCGDEITLDFPAPVIDFKAKPSLELIQALGIDSSAIEEFAEFDTKQLIVLSTESDVLSVKPNFDLLKQLPGRGVAITATSYNSELDYVSRYFAPWVGVNEDPVTGSAHCALTKYWSGALNQKQFKAFQASKRGGYLKTELRGDRVLLTGHAKLVLSGTLHL</sequence>
<dbReference type="SUPFAM" id="SSF54506">
    <property type="entry name" value="Diaminopimelate epimerase-like"/>
    <property type="match status" value="1"/>
</dbReference>